<evidence type="ECO:0000313" key="1">
    <source>
        <dbReference type="EMBL" id="TVP41827.1"/>
    </source>
</evidence>
<name>A0A557SYZ3_9ARCH</name>
<keyword evidence="2" id="KW-1185">Reference proteome</keyword>
<dbReference type="AlphaFoldDB" id="A0A557SYZ3"/>
<dbReference type="EMBL" id="VOAH01000001">
    <property type="protein sequence ID" value="TVP41827.1"/>
    <property type="molecule type" value="Genomic_DNA"/>
</dbReference>
<comment type="caution">
    <text evidence="1">The sequence shown here is derived from an EMBL/GenBank/DDBJ whole genome shotgun (WGS) entry which is preliminary data.</text>
</comment>
<dbReference type="Proteomes" id="UP000315289">
    <property type="component" value="Unassembled WGS sequence"/>
</dbReference>
<accession>A0A557SYZ3</accession>
<reference evidence="1 2" key="1">
    <citation type="journal article" date="2019" name="Front. Microbiol.">
        <title>Ammonia Oxidation by the Arctic Terrestrial Thaumarchaeote Candidatus Nitrosocosmicus arcticus Is Stimulated by Increasing Temperatures.</title>
        <authorList>
            <person name="Alves R.J.E."/>
            <person name="Kerou M."/>
            <person name="Zappe A."/>
            <person name="Bittner R."/>
            <person name="Abby S.S."/>
            <person name="Schmidt H.A."/>
            <person name="Pfeifer K."/>
            <person name="Schleper C."/>
        </authorList>
    </citation>
    <scope>NUCLEOTIDE SEQUENCE [LARGE SCALE GENOMIC DNA]</scope>
    <source>
        <strain evidence="1 2">Kfb</strain>
    </source>
</reference>
<organism evidence="1 2">
    <name type="scientific">Candidatus Nitrosocosmicus arcticus</name>
    <dbReference type="NCBI Taxonomy" id="2035267"/>
    <lineage>
        <taxon>Archaea</taxon>
        <taxon>Nitrososphaerota</taxon>
        <taxon>Nitrososphaeria</taxon>
        <taxon>Nitrososphaerales</taxon>
        <taxon>Nitrososphaeraceae</taxon>
        <taxon>Candidatus Nitrosocosmicus</taxon>
    </lineage>
</organism>
<sequence>MVVLTTGEMVQDLLSEIYFEDLNHLGGKENLVIETLISVIINIKAYESTLL</sequence>
<gene>
    <name evidence="1" type="ORF">NARC_10233</name>
</gene>
<evidence type="ECO:0000313" key="2">
    <source>
        <dbReference type="Proteomes" id="UP000315289"/>
    </source>
</evidence>
<protein>
    <submittedName>
        <fullName evidence="1">Uncharacterized protein</fullName>
    </submittedName>
</protein>
<proteinExistence type="predicted"/>